<gene>
    <name evidence="2" type="ORF">F8M41_012000</name>
</gene>
<accession>A0A8H4ATE2</accession>
<evidence type="ECO:0000313" key="3">
    <source>
        <dbReference type="Proteomes" id="UP000439903"/>
    </source>
</evidence>
<comment type="caution">
    <text evidence="2">The sequence shown here is derived from an EMBL/GenBank/DDBJ whole genome shotgun (WGS) entry which is preliminary data.</text>
</comment>
<dbReference type="OrthoDB" id="2489364at2759"/>
<keyword evidence="3" id="KW-1185">Reference proteome</keyword>
<dbReference type="AlphaFoldDB" id="A0A8H4ATE2"/>
<feature type="coiled-coil region" evidence="1">
    <location>
        <begin position="129"/>
        <end position="156"/>
    </location>
</feature>
<dbReference type="Proteomes" id="UP000439903">
    <property type="component" value="Unassembled WGS sequence"/>
</dbReference>
<evidence type="ECO:0000256" key="1">
    <source>
        <dbReference type="SAM" id="Coils"/>
    </source>
</evidence>
<dbReference type="EMBL" id="WTPW01000245">
    <property type="protein sequence ID" value="KAF0530834.1"/>
    <property type="molecule type" value="Genomic_DNA"/>
</dbReference>
<organism evidence="2 3">
    <name type="scientific">Gigaspora margarita</name>
    <dbReference type="NCBI Taxonomy" id="4874"/>
    <lineage>
        <taxon>Eukaryota</taxon>
        <taxon>Fungi</taxon>
        <taxon>Fungi incertae sedis</taxon>
        <taxon>Mucoromycota</taxon>
        <taxon>Glomeromycotina</taxon>
        <taxon>Glomeromycetes</taxon>
        <taxon>Diversisporales</taxon>
        <taxon>Gigasporaceae</taxon>
        <taxon>Gigaspora</taxon>
    </lineage>
</organism>
<reference evidence="2 3" key="1">
    <citation type="journal article" date="2019" name="Environ. Microbiol.">
        <title>At the nexus of three kingdoms: the genome of the mycorrhizal fungus Gigaspora margarita provides insights into plant, endobacterial and fungal interactions.</title>
        <authorList>
            <person name="Venice F."/>
            <person name="Ghignone S."/>
            <person name="Salvioli di Fossalunga A."/>
            <person name="Amselem J."/>
            <person name="Novero M."/>
            <person name="Xianan X."/>
            <person name="Sedzielewska Toro K."/>
            <person name="Morin E."/>
            <person name="Lipzen A."/>
            <person name="Grigoriev I.V."/>
            <person name="Henrissat B."/>
            <person name="Martin F.M."/>
            <person name="Bonfante P."/>
        </authorList>
    </citation>
    <scope>NUCLEOTIDE SEQUENCE [LARGE SCALE GENOMIC DNA]</scope>
    <source>
        <strain evidence="2 3">BEG34</strain>
    </source>
</reference>
<evidence type="ECO:0000313" key="2">
    <source>
        <dbReference type="EMBL" id="KAF0530834.1"/>
    </source>
</evidence>
<proteinExistence type="predicted"/>
<keyword evidence="1" id="KW-0175">Coiled coil</keyword>
<protein>
    <submittedName>
        <fullName evidence="2">Uncharacterized protein</fullName>
    </submittedName>
</protein>
<name>A0A8H4ATE2_GIGMA</name>
<feature type="coiled-coil region" evidence="1">
    <location>
        <begin position="204"/>
        <end position="252"/>
    </location>
</feature>
<sequence length="260" mass="29725">MTSELESIAKNKLKNDVCSIKFNINNSKNNKIICKLLTIHDGKNSEYKDIYVFDNIILKSLSFLQLLRYSLLIASVLFYDEPKIHDQSSLGYENNEVNQKKIDSEILLENFNGKTTLLDHFKKIEYERYNSASKLMKTIENELKDKNKAVSNASESFKDGIDEWKQQKIYEAQTEMLAATFNVAVRIGMMVIRPDGIVGIIKPIEKTSTSVQDAEKVIEFAKNNKDISDQKIKQINENLKGNSDTANDLNNKIDPNFTII</sequence>